<feature type="domain" description="GGDEF" evidence="4">
    <location>
        <begin position="185"/>
        <end position="325"/>
    </location>
</feature>
<name>A0ABT2EDV6_9GAMM</name>
<dbReference type="Proteomes" id="UP001165542">
    <property type="component" value="Unassembled WGS sequence"/>
</dbReference>
<dbReference type="SUPFAM" id="SSF141868">
    <property type="entry name" value="EAL domain-like"/>
    <property type="match status" value="1"/>
</dbReference>
<dbReference type="RefSeq" id="WP_259036235.1">
    <property type="nucleotide sequence ID" value="NZ_JAJISC010000004.1"/>
</dbReference>
<protein>
    <submittedName>
        <fullName evidence="5">EAL domain-containing protein</fullName>
    </submittedName>
</protein>
<evidence type="ECO:0000256" key="1">
    <source>
        <dbReference type="PROSITE-ProRule" id="PRU00169"/>
    </source>
</evidence>
<accession>A0ABT2EDV6</accession>
<dbReference type="InterPro" id="IPR001633">
    <property type="entry name" value="EAL_dom"/>
</dbReference>
<dbReference type="InterPro" id="IPR001789">
    <property type="entry name" value="Sig_transdc_resp-reg_receiver"/>
</dbReference>
<feature type="modified residue" description="4-aspartylphosphate" evidence="1">
    <location>
        <position position="62"/>
    </location>
</feature>
<dbReference type="Gene3D" id="3.30.70.270">
    <property type="match status" value="1"/>
</dbReference>
<dbReference type="SMART" id="SM00448">
    <property type="entry name" value="REC"/>
    <property type="match status" value="1"/>
</dbReference>
<evidence type="ECO:0000313" key="6">
    <source>
        <dbReference type="Proteomes" id="UP001165542"/>
    </source>
</evidence>
<dbReference type="PANTHER" id="PTHR33121:SF71">
    <property type="entry name" value="OXYGEN SENSOR PROTEIN DOSP"/>
    <property type="match status" value="1"/>
</dbReference>
<feature type="domain" description="Response regulatory" evidence="2">
    <location>
        <begin position="12"/>
        <end position="129"/>
    </location>
</feature>
<dbReference type="InterPro" id="IPR011006">
    <property type="entry name" value="CheY-like_superfamily"/>
</dbReference>
<dbReference type="InterPro" id="IPR050706">
    <property type="entry name" value="Cyclic-di-GMP_PDE-like"/>
</dbReference>
<evidence type="ECO:0000259" key="4">
    <source>
        <dbReference type="PROSITE" id="PS50887"/>
    </source>
</evidence>
<dbReference type="PROSITE" id="PS50110">
    <property type="entry name" value="RESPONSE_REGULATORY"/>
    <property type="match status" value="1"/>
</dbReference>
<dbReference type="PROSITE" id="PS50887">
    <property type="entry name" value="GGDEF"/>
    <property type="match status" value="1"/>
</dbReference>
<dbReference type="SMART" id="SM00267">
    <property type="entry name" value="GGDEF"/>
    <property type="match status" value="1"/>
</dbReference>
<dbReference type="InterPro" id="IPR029787">
    <property type="entry name" value="Nucleotide_cyclase"/>
</dbReference>
<dbReference type="InterPro" id="IPR035919">
    <property type="entry name" value="EAL_sf"/>
</dbReference>
<dbReference type="SUPFAM" id="SSF52172">
    <property type="entry name" value="CheY-like"/>
    <property type="match status" value="1"/>
</dbReference>
<evidence type="ECO:0000259" key="2">
    <source>
        <dbReference type="PROSITE" id="PS50110"/>
    </source>
</evidence>
<dbReference type="CDD" id="cd01948">
    <property type="entry name" value="EAL"/>
    <property type="match status" value="1"/>
</dbReference>
<feature type="domain" description="EAL" evidence="3">
    <location>
        <begin position="334"/>
        <end position="590"/>
    </location>
</feature>
<keyword evidence="6" id="KW-1185">Reference proteome</keyword>
<dbReference type="PANTHER" id="PTHR33121">
    <property type="entry name" value="CYCLIC DI-GMP PHOSPHODIESTERASE PDEF"/>
    <property type="match status" value="1"/>
</dbReference>
<comment type="caution">
    <text evidence="5">The sequence shown here is derived from an EMBL/GenBank/DDBJ whole genome shotgun (WGS) entry which is preliminary data.</text>
</comment>
<dbReference type="Pfam" id="PF00990">
    <property type="entry name" value="GGDEF"/>
    <property type="match status" value="1"/>
</dbReference>
<dbReference type="Pfam" id="PF00563">
    <property type="entry name" value="EAL"/>
    <property type="match status" value="1"/>
</dbReference>
<sequence>MDVTAMDMTEPHLLVVDDNAANVELMLDLLDDHGFEDVIGINDPCQVMPHCLIRLPDLILLDIRMPIMDGYAVIEQLQSLLGDKAPPIIVLTAQIDDETRHRALKMGVRDFLTKPLKHDEVLQRIRNTLNVEQRFRQRDEEAVTLAQVVTERTRELDRQSRTDPVTQLPNRRGLIQQIEQAPRAGYLGLLFIALDGLDDTIRLHGYRVTESLMQQLGARLSLALAEHAQQRPTEAPTLGLWGGSEFLVVAPCSALAELDELAEQVLGHFEHDQALDDLLLPIKARIGISWHVDEAQTACDAERLVHQAALALPQQAENAIQRYSEPLAEQRLERLRLQQALRDAHLRGEMWLAFQPKLCMRTHRIIGAEALLRWDHPTLGSVSPGLFIPLAEASGDILAIGEWVIDEALAHIQRWRAQGLLGDDFHIAVNVAARQLARRTFAEDLLARLSQRNIPPRYLALEVTESGLMGDMKNAIQQLTLLSETCIAVAIDDFGTGHSSLAYLKTLPFSTLKIDRFFVKDLEENDIDRQLARTIVQLAHSVGRDVVAEGIETDAQANYLRSIGCEMAQGFLYARPLPADAFTQWCETWTPSDHLSTPETP</sequence>
<dbReference type="Gene3D" id="3.20.20.450">
    <property type="entry name" value="EAL domain"/>
    <property type="match status" value="1"/>
</dbReference>
<dbReference type="InterPro" id="IPR000160">
    <property type="entry name" value="GGDEF_dom"/>
</dbReference>
<dbReference type="Gene3D" id="3.40.50.2300">
    <property type="match status" value="1"/>
</dbReference>
<gene>
    <name evidence="5" type="ORF">LLY24_10445</name>
</gene>
<dbReference type="InterPro" id="IPR043128">
    <property type="entry name" value="Rev_trsase/Diguanyl_cyclase"/>
</dbReference>
<dbReference type="SMART" id="SM00052">
    <property type="entry name" value="EAL"/>
    <property type="match status" value="1"/>
</dbReference>
<evidence type="ECO:0000259" key="3">
    <source>
        <dbReference type="PROSITE" id="PS50883"/>
    </source>
</evidence>
<evidence type="ECO:0000313" key="5">
    <source>
        <dbReference type="EMBL" id="MCS2609735.1"/>
    </source>
</evidence>
<organism evidence="5 6">
    <name type="scientific">Halomonas dongshanensis</name>
    <dbReference type="NCBI Taxonomy" id="2890835"/>
    <lineage>
        <taxon>Bacteria</taxon>
        <taxon>Pseudomonadati</taxon>
        <taxon>Pseudomonadota</taxon>
        <taxon>Gammaproteobacteria</taxon>
        <taxon>Oceanospirillales</taxon>
        <taxon>Halomonadaceae</taxon>
        <taxon>Halomonas</taxon>
    </lineage>
</organism>
<proteinExistence type="predicted"/>
<dbReference type="Pfam" id="PF00072">
    <property type="entry name" value="Response_reg"/>
    <property type="match status" value="1"/>
</dbReference>
<keyword evidence="1" id="KW-0597">Phosphoprotein</keyword>
<reference evidence="5" key="1">
    <citation type="submission" date="2021-11" db="EMBL/GenBank/DDBJ databases">
        <title>Halomonas sp., isolated from a coastal aquaculture zone in Dongshan Bay.</title>
        <authorList>
            <person name="Lin W."/>
        </authorList>
    </citation>
    <scope>NUCLEOTIDE SEQUENCE</scope>
    <source>
        <strain evidence="5">Yzlin-01</strain>
    </source>
</reference>
<dbReference type="SUPFAM" id="SSF55073">
    <property type="entry name" value="Nucleotide cyclase"/>
    <property type="match status" value="1"/>
</dbReference>
<dbReference type="PROSITE" id="PS50883">
    <property type="entry name" value="EAL"/>
    <property type="match status" value="1"/>
</dbReference>
<dbReference type="EMBL" id="JAJISC010000004">
    <property type="protein sequence ID" value="MCS2609735.1"/>
    <property type="molecule type" value="Genomic_DNA"/>
</dbReference>